<proteinExistence type="predicted"/>
<sequence>MNVVAYVNLGSHEVAFYLVEFFNKRVLNFTLINMNLRFFVSKKIKSVCIKFAERSLLEQKE</sequence>
<evidence type="ECO:0000313" key="1">
    <source>
        <dbReference type="EMBL" id="OIR24849.1"/>
    </source>
</evidence>
<dbReference type="EMBL" id="MIQH01000502">
    <property type="protein sequence ID" value="OIR24849.1"/>
    <property type="molecule type" value="Genomic_DNA"/>
</dbReference>
<organism evidence="1 2">
    <name type="scientific">Bathymodiolus thermophilus thioautotrophic gill symbiont</name>
    <dbReference type="NCBI Taxonomy" id="2360"/>
    <lineage>
        <taxon>Bacteria</taxon>
        <taxon>Pseudomonadati</taxon>
        <taxon>Pseudomonadota</taxon>
        <taxon>Gammaproteobacteria</taxon>
        <taxon>sulfur-oxidizing symbionts</taxon>
    </lineage>
</organism>
<reference evidence="2" key="1">
    <citation type="submission" date="2016-09" db="EMBL/GenBank/DDBJ databases">
        <title>Genome Sequence of Bathymodiolus thermophilus sulfur-oxidizing gill endosymbiont.</title>
        <authorList>
            <person name="Ponnudurai R."/>
            <person name="Kleiner M."/>
            <person name="Sayavedra L."/>
            <person name="Thuermer A."/>
            <person name="Felbeck H."/>
            <person name="Schlueter R."/>
            <person name="Schweder T."/>
            <person name="Markert S."/>
        </authorList>
    </citation>
    <scope>NUCLEOTIDE SEQUENCE [LARGE SCALE GENOMIC DNA]</scope>
    <source>
        <strain evidence="2">BAT/CrabSpa'14</strain>
    </source>
</reference>
<evidence type="ECO:0000313" key="2">
    <source>
        <dbReference type="Proteomes" id="UP000182798"/>
    </source>
</evidence>
<name>A0A1J5U8Z1_9GAMM</name>
<accession>A0A1J5U8Z1</accession>
<gene>
    <name evidence="1" type="ORF">BGC33_04680</name>
</gene>
<protein>
    <submittedName>
        <fullName evidence="1">Uncharacterized protein</fullName>
    </submittedName>
</protein>
<dbReference type="Proteomes" id="UP000182798">
    <property type="component" value="Unassembled WGS sequence"/>
</dbReference>
<dbReference type="AlphaFoldDB" id="A0A1J5U8Z1"/>
<comment type="caution">
    <text evidence="1">The sequence shown here is derived from an EMBL/GenBank/DDBJ whole genome shotgun (WGS) entry which is preliminary data.</text>
</comment>